<sequence length="364" mass="37462">MTARYIPKRAALACAALVATGTAWAQSSGSSVNLYGVLDACVVSNKSATGAPVQINGGGCYYGSRLGFRGNEDLGGGMRAYFQLETGFAADNGTLAQGGRLFGRKSIVGLAGGLGAVEIGREYAPAFYLLTSIDPMQLGIGSALATIWSGSPGTGAGRTDNSINYQSPDLGGFAVRVQAALGEQAAPLAARGGDSKGASLTYRNKQLYAAVSYESIANPTGTADDRATTIGAKYDFGSFSLSAIAQSGAWQGTRPESAPSSATSIYSRRFNSYLVGGSVRLGGDTLNATYKRYDDRTAANFDATVLSAVYIHPLSKRTQLYGGISHLKNARASSYGASDGNGGYSGVAAGGSSRIIDLGITHFF</sequence>
<feature type="domain" description="Porin" evidence="12">
    <location>
        <begin position="13"/>
        <end position="329"/>
    </location>
</feature>
<keyword evidence="5" id="KW-0812">Transmembrane</keyword>
<evidence type="ECO:0000256" key="7">
    <source>
        <dbReference type="ARBA" id="ARBA00023065"/>
    </source>
</evidence>
<keyword evidence="8" id="KW-0626">Porin</keyword>
<evidence type="ECO:0000256" key="1">
    <source>
        <dbReference type="ARBA" id="ARBA00004571"/>
    </source>
</evidence>
<comment type="subcellular location">
    <subcellularLocation>
        <location evidence="1">Cell outer membrane</location>
        <topology evidence="1">Multi-pass membrane protein</topology>
    </subcellularLocation>
</comment>
<dbReference type="InterPro" id="IPR001702">
    <property type="entry name" value="Porin_Gram-ve"/>
</dbReference>
<evidence type="ECO:0000256" key="6">
    <source>
        <dbReference type="ARBA" id="ARBA00022729"/>
    </source>
</evidence>
<dbReference type="CDD" id="cd00342">
    <property type="entry name" value="gram_neg_porins"/>
    <property type="match status" value="1"/>
</dbReference>
<keyword evidence="6 11" id="KW-0732">Signal</keyword>
<dbReference type="Proteomes" id="UP001596037">
    <property type="component" value="Unassembled WGS sequence"/>
</dbReference>
<accession>A0ABW0NFG3</accession>
<dbReference type="RefSeq" id="WP_376851491.1">
    <property type="nucleotide sequence ID" value="NZ_JBHSMF010000009.1"/>
</dbReference>
<evidence type="ECO:0000256" key="4">
    <source>
        <dbReference type="ARBA" id="ARBA00022452"/>
    </source>
</evidence>
<dbReference type="PRINTS" id="PR00184">
    <property type="entry name" value="NEISSPPORIN"/>
</dbReference>
<dbReference type="SUPFAM" id="SSF56935">
    <property type="entry name" value="Porins"/>
    <property type="match status" value="1"/>
</dbReference>
<dbReference type="InterPro" id="IPR050298">
    <property type="entry name" value="Gram-neg_bact_OMP"/>
</dbReference>
<dbReference type="EMBL" id="JBHSMF010000009">
    <property type="protein sequence ID" value="MFC5499275.1"/>
    <property type="molecule type" value="Genomic_DNA"/>
</dbReference>
<evidence type="ECO:0000256" key="11">
    <source>
        <dbReference type="SAM" id="SignalP"/>
    </source>
</evidence>
<dbReference type="InterPro" id="IPR002299">
    <property type="entry name" value="Porin_Neis"/>
</dbReference>
<keyword evidence="3" id="KW-0813">Transport</keyword>
<dbReference type="PRINTS" id="PR00182">
    <property type="entry name" value="ECOLNEIPORIN"/>
</dbReference>
<dbReference type="Gene3D" id="2.40.160.10">
    <property type="entry name" value="Porin"/>
    <property type="match status" value="1"/>
</dbReference>
<evidence type="ECO:0000256" key="2">
    <source>
        <dbReference type="ARBA" id="ARBA00011233"/>
    </source>
</evidence>
<evidence type="ECO:0000256" key="10">
    <source>
        <dbReference type="ARBA" id="ARBA00023237"/>
    </source>
</evidence>
<keyword evidence="10" id="KW-0998">Cell outer membrane</keyword>
<comment type="caution">
    <text evidence="13">The sequence shown here is derived from an EMBL/GenBank/DDBJ whole genome shotgun (WGS) entry which is preliminary data.</text>
</comment>
<feature type="chain" id="PRO_5046399634" evidence="11">
    <location>
        <begin position="26"/>
        <end position="364"/>
    </location>
</feature>
<evidence type="ECO:0000256" key="8">
    <source>
        <dbReference type="ARBA" id="ARBA00023114"/>
    </source>
</evidence>
<protein>
    <submittedName>
        <fullName evidence="13">Porin</fullName>
    </submittedName>
</protein>
<evidence type="ECO:0000313" key="14">
    <source>
        <dbReference type="Proteomes" id="UP001596037"/>
    </source>
</evidence>
<reference evidence="14" key="1">
    <citation type="journal article" date="2019" name="Int. J. Syst. Evol. Microbiol.">
        <title>The Global Catalogue of Microorganisms (GCM) 10K type strain sequencing project: providing services to taxonomists for standard genome sequencing and annotation.</title>
        <authorList>
            <consortium name="The Broad Institute Genomics Platform"/>
            <consortium name="The Broad Institute Genome Sequencing Center for Infectious Disease"/>
            <person name="Wu L."/>
            <person name="Ma J."/>
        </authorList>
    </citation>
    <scope>NUCLEOTIDE SEQUENCE [LARGE SCALE GENOMIC DNA]</scope>
    <source>
        <strain evidence="14">CCUG 57401</strain>
    </source>
</reference>
<evidence type="ECO:0000313" key="13">
    <source>
        <dbReference type="EMBL" id="MFC5499275.1"/>
    </source>
</evidence>
<dbReference type="Pfam" id="PF13609">
    <property type="entry name" value="Porin_4"/>
    <property type="match status" value="1"/>
</dbReference>
<dbReference type="PANTHER" id="PTHR34501:SF9">
    <property type="entry name" value="MAJOR OUTER MEMBRANE PROTEIN P.IA"/>
    <property type="match status" value="1"/>
</dbReference>
<dbReference type="InterPro" id="IPR033900">
    <property type="entry name" value="Gram_neg_porin_domain"/>
</dbReference>
<keyword evidence="9" id="KW-0472">Membrane</keyword>
<dbReference type="PANTHER" id="PTHR34501">
    <property type="entry name" value="PROTEIN YDDL-RELATED"/>
    <property type="match status" value="1"/>
</dbReference>
<evidence type="ECO:0000256" key="5">
    <source>
        <dbReference type="ARBA" id="ARBA00022692"/>
    </source>
</evidence>
<evidence type="ECO:0000256" key="9">
    <source>
        <dbReference type="ARBA" id="ARBA00023136"/>
    </source>
</evidence>
<evidence type="ECO:0000259" key="12">
    <source>
        <dbReference type="Pfam" id="PF13609"/>
    </source>
</evidence>
<proteinExistence type="predicted"/>
<feature type="signal peptide" evidence="11">
    <location>
        <begin position="1"/>
        <end position="25"/>
    </location>
</feature>
<keyword evidence="4" id="KW-1134">Transmembrane beta strand</keyword>
<name>A0ABW0NFG3_9BURK</name>
<gene>
    <name evidence="13" type="ORF">ACFPOE_17145</name>
</gene>
<evidence type="ECO:0000256" key="3">
    <source>
        <dbReference type="ARBA" id="ARBA00022448"/>
    </source>
</evidence>
<keyword evidence="14" id="KW-1185">Reference proteome</keyword>
<dbReference type="InterPro" id="IPR023614">
    <property type="entry name" value="Porin_dom_sf"/>
</dbReference>
<keyword evidence="7" id="KW-0406">Ion transport</keyword>
<organism evidence="13 14">
    <name type="scientific">Caenimonas terrae</name>
    <dbReference type="NCBI Taxonomy" id="696074"/>
    <lineage>
        <taxon>Bacteria</taxon>
        <taxon>Pseudomonadati</taxon>
        <taxon>Pseudomonadota</taxon>
        <taxon>Betaproteobacteria</taxon>
        <taxon>Burkholderiales</taxon>
        <taxon>Comamonadaceae</taxon>
        <taxon>Caenimonas</taxon>
    </lineage>
</organism>
<comment type="subunit">
    <text evidence="2">Homotrimer.</text>
</comment>